<keyword evidence="2 4" id="KW-0813">Transport</keyword>
<dbReference type="EMBL" id="BSTI01000008">
    <property type="protein sequence ID" value="GLY67422.1"/>
    <property type="molecule type" value="Genomic_DNA"/>
</dbReference>
<protein>
    <recommendedName>
        <fullName evidence="4">Phosphate-binding protein</fullName>
    </recommendedName>
</protein>
<gene>
    <name evidence="8" type="ORF">Atai01_40410</name>
</gene>
<sequence>MITKRHGVAASALAAGALLLAACGTDNNTSGAPNPNQPTANIQCASGTLTAAGSTAQANAMSEWVKAYQNSCKDATINYQGGGSGKGVQQFQQGTIDFAGSDFALSSSDQPAADARCKTGPAINLPMVPGPIAVGYNLPDVKQPLNLSASTLAKIFTGKITNWDDQAIATDNPGVKLPSLGIQTFHRSDGSGTSYNFSNYLAKEAKADFPFEANKNWPAPGGQGSNGTQGIAQGVKSTPGAIGYMELSFATQSQLPYAKLGNAGGKFVELTTDNVKNFLAKAKTVGTGNDLKLEFDYTNADADAYPAVLVTYEIVCQSGNDSAKLPLLKNFLSYLASNDGQTPLTNQGYVPLPADLQTKVAAAVNSLA</sequence>
<dbReference type="GO" id="GO:0035435">
    <property type="term" value="P:phosphate ion transmembrane transport"/>
    <property type="evidence" value="ECO:0007669"/>
    <property type="project" value="InterPro"/>
</dbReference>
<evidence type="ECO:0000256" key="1">
    <source>
        <dbReference type="ARBA" id="ARBA00008725"/>
    </source>
</evidence>
<organism evidence="8 9">
    <name type="scientific">Amycolatopsis taiwanensis</name>
    <dbReference type="NCBI Taxonomy" id="342230"/>
    <lineage>
        <taxon>Bacteria</taxon>
        <taxon>Bacillati</taxon>
        <taxon>Actinomycetota</taxon>
        <taxon>Actinomycetes</taxon>
        <taxon>Pseudonocardiales</taxon>
        <taxon>Pseudonocardiaceae</taxon>
        <taxon>Amycolatopsis</taxon>
    </lineage>
</organism>
<evidence type="ECO:0000259" key="7">
    <source>
        <dbReference type="Pfam" id="PF12849"/>
    </source>
</evidence>
<dbReference type="InterPro" id="IPR005673">
    <property type="entry name" value="ABC_phos-bd_PstS"/>
</dbReference>
<comment type="caution">
    <text evidence="8">The sequence shown here is derived from an EMBL/GenBank/DDBJ whole genome shotgun (WGS) entry which is preliminary data.</text>
</comment>
<name>A0A9W6R4H2_9PSEU</name>
<dbReference type="Proteomes" id="UP001165136">
    <property type="component" value="Unassembled WGS sequence"/>
</dbReference>
<keyword evidence="3 4" id="KW-0592">Phosphate transport</keyword>
<dbReference type="PANTHER" id="PTHR42996">
    <property type="entry name" value="PHOSPHATE-BINDING PROTEIN PSTS"/>
    <property type="match status" value="1"/>
</dbReference>
<evidence type="ECO:0000256" key="4">
    <source>
        <dbReference type="PIRNR" id="PIRNR002756"/>
    </source>
</evidence>
<comment type="similarity">
    <text evidence="1 4">Belongs to the PstS family.</text>
</comment>
<dbReference type="InterPro" id="IPR024370">
    <property type="entry name" value="PBP_domain"/>
</dbReference>
<keyword evidence="9" id="KW-1185">Reference proteome</keyword>
<dbReference type="RefSeq" id="WP_285487796.1">
    <property type="nucleotide sequence ID" value="NZ_BSTI01000008.1"/>
</dbReference>
<dbReference type="PANTHER" id="PTHR42996:SF1">
    <property type="entry name" value="PHOSPHATE-BINDING PROTEIN PSTS"/>
    <property type="match status" value="1"/>
</dbReference>
<feature type="chain" id="PRO_5040980881" description="Phosphate-binding protein" evidence="6">
    <location>
        <begin position="22"/>
        <end position="368"/>
    </location>
</feature>
<feature type="binding site" evidence="5">
    <location>
        <position position="84"/>
    </location>
    <ligand>
        <name>phosphate</name>
        <dbReference type="ChEBI" id="CHEBI:43474"/>
    </ligand>
</feature>
<keyword evidence="6" id="KW-0732">Signal</keyword>
<dbReference type="Gene3D" id="3.40.190.10">
    <property type="entry name" value="Periplasmic binding protein-like II"/>
    <property type="match status" value="2"/>
</dbReference>
<dbReference type="PIRSF" id="PIRSF002756">
    <property type="entry name" value="PstS"/>
    <property type="match status" value="1"/>
</dbReference>
<dbReference type="InterPro" id="IPR050962">
    <property type="entry name" value="Phosphate-bind_PstS"/>
</dbReference>
<feature type="binding site" evidence="5">
    <location>
        <position position="102"/>
    </location>
    <ligand>
        <name>phosphate</name>
        <dbReference type="ChEBI" id="CHEBI:43474"/>
    </ligand>
</feature>
<feature type="signal peptide" evidence="6">
    <location>
        <begin position="1"/>
        <end position="21"/>
    </location>
</feature>
<evidence type="ECO:0000313" key="8">
    <source>
        <dbReference type="EMBL" id="GLY67422.1"/>
    </source>
</evidence>
<dbReference type="PROSITE" id="PS51257">
    <property type="entry name" value="PROKAR_LIPOPROTEIN"/>
    <property type="match status" value="1"/>
</dbReference>
<reference evidence="8" key="1">
    <citation type="submission" date="2023-03" db="EMBL/GenBank/DDBJ databases">
        <title>Amycolatopsis taiwanensis NBRC 103393.</title>
        <authorList>
            <person name="Ichikawa N."/>
            <person name="Sato H."/>
            <person name="Tonouchi N."/>
        </authorList>
    </citation>
    <scope>NUCLEOTIDE SEQUENCE</scope>
    <source>
        <strain evidence="8">NBRC 103393</strain>
    </source>
</reference>
<evidence type="ECO:0000313" key="9">
    <source>
        <dbReference type="Proteomes" id="UP001165136"/>
    </source>
</evidence>
<proteinExistence type="inferred from homology"/>
<dbReference type="Pfam" id="PF12849">
    <property type="entry name" value="PBP_like_2"/>
    <property type="match status" value="1"/>
</dbReference>
<feature type="binding site" evidence="5">
    <location>
        <begin position="54"/>
        <end position="56"/>
    </location>
    <ligand>
        <name>phosphate</name>
        <dbReference type="ChEBI" id="CHEBI:43474"/>
    </ligand>
</feature>
<dbReference type="NCBIfam" id="TIGR00975">
    <property type="entry name" value="3a0107s03"/>
    <property type="match status" value="1"/>
</dbReference>
<feature type="domain" description="PBP" evidence="7">
    <location>
        <begin position="42"/>
        <end position="338"/>
    </location>
</feature>
<dbReference type="GO" id="GO:0042301">
    <property type="term" value="F:phosphate ion binding"/>
    <property type="evidence" value="ECO:0007669"/>
    <property type="project" value="InterPro"/>
</dbReference>
<dbReference type="CDD" id="cd13565">
    <property type="entry name" value="PBP2_PstS"/>
    <property type="match status" value="1"/>
</dbReference>
<evidence type="ECO:0000256" key="2">
    <source>
        <dbReference type="ARBA" id="ARBA00022448"/>
    </source>
</evidence>
<feature type="binding site" evidence="5">
    <location>
        <begin position="191"/>
        <end position="193"/>
    </location>
    <ligand>
        <name>phosphate</name>
        <dbReference type="ChEBI" id="CHEBI:43474"/>
    </ligand>
</feature>
<evidence type="ECO:0000256" key="3">
    <source>
        <dbReference type="ARBA" id="ARBA00022592"/>
    </source>
</evidence>
<dbReference type="AlphaFoldDB" id="A0A9W6R4H2"/>
<dbReference type="GO" id="GO:0043190">
    <property type="term" value="C:ATP-binding cassette (ABC) transporter complex"/>
    <property type="evidence" value="ECO:0007669"/>
    <property type="project" value="InterPro"/>
</dbReference>
<accession>A0A9W6R4H2</accession>
<evidence type="ECO:0000256" key="5">
    <source>
        <dbReference type="PIRSR" id="PIRSR002756-1"/>
    </source>
</evidence>
<dbReference type="SUPFAM" id="SSF53850">
    <property type="entry name" value="Periplasmic binding protein-like II"/>
    <property type="match status" value="1"/>
</dbReference>
<evidence type="ECO:0000256" key="6">
    <source>
        <dbReference type="SAM" id="SignalP"/>
    </source>
</evidence>